<keyword evidence="8" id="KW-1185">Reference proteome</keyword>
<dbReference type="PANTHER" id="PTHR34983:SF1">
    <property type="entry name" value="ARABINOGALACTAN ENDO-BETA-1,4-GALACTANASE A"/>
    <property type="match status" value="1"/>
</dbReference>
<dbReference type="GO" id="GO:0031218">
    <property type="term" value="F:arabinogalactan endo-1,4-beta-galactosidase activity"/>
    <property type="evidence" value="ECO:0007669"/>
    <property type="project" value="UniProtKB-EC"/>
</dbReference>
<evidence type="ECO:0000256" key="4">
    <source>
        <dbReference type="ARBA" id="ARBA00022801"/>
    </source>
</evidence>
<keyword evidence="6" id="KW-0732">Signal</keyword>
<proteinExistence type="inferred from homology"/>
<dbReference type="EC" id="3.2.1.89" evidence="3 6"/>
<sequence>MQYTVCMKIKSAFIFLFLGILSACKSSDVRSDSILEYRGADISYFYRQEQSGVQFYSNGKEAELFDILKEAGVNWIRLRLWHTPSNGWNNLEKTISVARRAKVSGFKLLLDIHYSDSWADPSSQSLPAEWETYSFDRLNEAVSSYTESVLSAFSQADCIPDMVQTGNEISNGMLWPYGKIKEGGDCSDFMALLGTAVTAVRNFCPSVKIMLHIPCDKDIQRVVWWYSQAEKYCIDYDVIGLSYYSFFTGTDFSIVSDTVQNLKKQFDKEICIAETSYPWTLDWNDNENNLVGLEEQLILGFPASREGQQRYLNELCRRVCSSGGSGVFWWEPQAVSSPSFPSSLENLTWFDFNNEYLGIEFQSSF</sequence>
<comment type="similarity">
    <text evidence="2 6">Belongs to the glycosyl hydrolase 53 family.</text>
</comment>
<dbReference type="InterPro" id="IPR017853">
    <property type="entry name" value="GH"/>
</dbReference>
<evidence type="ECO:0000256" key="6">
    <source>
        <dbReference type="RuleBase" id="RU361192"/>
    </source>
</evidence>
<evidence type="ECO:0000256" key="3">
    <source>
        <dbReference type="ARBA" id="ARBA00012556"/>
    </source>
</evidence>
<dbReference type="STRING" id="261392.SAMN02745149_00578"/>
<dbReference type="AlphaFoldDB" id="A0A1T4JLS0"/>
<reference evidence="7 8" key="1">
    <citation type="submission" date="2017-02" db="EMBL/GenBank/DDBJ databases">
        <authorList>
            <person name="Peterson S.W."/>
        </authorList>
    </citation>
    <scope>NUCLEOTIDE SEQUENCE [LARGE SCALE GENOMIC DNA]</scope>
    <source>
        <strain evidence="7 8">ATCC BAA-908</strain>
    </source>
</reference>
<keyword evidence="5 6" id="KW-0326">Glycosidase</keyword>
<dbReference type="Gene3D" id="3.20.20.80">
    <property type="entry name" value="Glycosidases"/>
    <property type="match status" value="1"/>
</dbReference>
<dbReference type="GO" id="GO:0015926">
    <property type="term" value="F:glucosidase activity"/>
    <property type="evidence" value="ECO:0007669"/>
    <property type="project" value="InterPro"/>
</dbReference>
<name>A0A1T4JLS0_TREPO</name>
<evidence type="ECO:0000256" key="2">
    <source>
        <dbReference type="ARBA" id="ARBA00010687"/>
    </source>
</evidence>
<evidence type="ECO:0000313" key="7">
    <source>
        <dbReference type="EMBL" id="SJZ31092.1"/>
    </source>
</evidence>
<accession>A0A1T4JLS0</accession>
<keyword evidence="4 6" id="KW-0378">Hydrolase</keyword>
<dbReference type="Pfam" id="PF07745">
    <property type="entry name" value="Glyco_hydro_53"/>
    <property type="match status" value="1"/>
</dbReference>
<dbReference type="Proteomes" id="UP000190423">
    <property type="component" value="Unassembled WGS sequence"/>
</dbReference>
<dbReference type="GO" id="GO:0045490">
    <property type="term" value="P:pectin catabolic process"/>
    <property type="evidence" value="ECO:0007669"/>
    <property type="project" value="TreeGrafter"/>
</dbReference>
<dbReference type="InterPro" id="IPR011683">
    <property type="entry name" value="Glyco_hydro_53"/>
</dbReference>
<feature type="chain" id="PRO_5011814167" description="Arabinogalactan endo-beta-1,4-galactanase" evidence="6">
    <location>
        <begin position="26"/>
        <end position="365"/>
    </location>
</feature>
<gene>
    <name evidence="7" type="ORF">SAMN02745149_00578</name>
</gene>
<dbReference type="SUPFAM" id="SSF51445">
    <property type="entry name" value="(Trans)glycosidases"/>
    <property type="match status" value="1"/>
</dbReference>
<feature type="signal peptide" evidence="6">
    <location>
        <begin position="1"/>
        <end position="25"/>
    </location>
</feature>
<dbReference type="PANTHER" id="PTHR34983">
    <property type="entry name" value="ARABINOGALACTAN ENDO-BETA-1,4-GALACTANASE A"/>
    <property type="match status" value="1"/>
</dbReference>
<organism evidence="7 8">
    <name type="scientific">Treponema porcinum</name>
    <dbReference type="NCBI Taxonomy" id="261392"/>
    <lineage>
        <taxon>Bacteria</taxon>
        <taxon>Pseudomonadati</taxon>
        <taxon>Spirochaetota</taxon>
        <taxon>Spirochaetia</taxon>
        <taxon>Spirochaetales</taxon>
        <taxon>Treponemataceae</taxon>
        <taxon>Treponema</taxon>
    </lineage>
</organism>
<comment type="catalytic activity">
    <reaction evidence="1 6">
        <text>The enzyme specifically hydrolyzes (1-&gt;4)-beta-D-galactosidic linkages in type I arabinogalactans.</text>
        <dbReference type="EC" id="3.2.1.89"/>
    </reaction>
</comment>
<evidence type="ECO:0000256" key="5">
    <source>
        <dbReference type="ARBA" id="ARBA00023295"/>
    </source>
</evidence>
<protein>
    <recommendedName>
        <fullName evidence="3 6">Arabinogalactan endo-beta-1,4-galactanase</fullName>
        <ecNumber evidence="3 6">3.2.1.89</ecNumber>
    </recommendedName>
</protein>
<dbReference type="EMBL" id="FUWG01000003">
    <property type="protein sequence ID" value="SJZ31092.1"/>
    <property type="molecule type" value="Genomic_DNA"/>
</dbReference>
<evidence type="ECO:0000313" key="8">
    <source>
        <dbReference type="Proteomes" id="UP000190423"/>
    </source>
</evidence>
<evidence type="ECO:0000256" key="1">
    <source>
        <dbReference type="ARBA" id="ARBA00001695"/>
    </source>
</evidence>